<dbReference type="Proteomes" id="UP000309676">
    <property type="component" value="Unassembled WGS sequence"/>
</dbReference>
<dbReference type="EMBL" id="VCIW01000001">
    <property type="protein sequence ID" value="TLS53925.1"/>
    <property type="molecule type" value="Genomic_DNA"/>
</dbReference>
<comment type="caution">
    <text evidence="5">The sequence shown here is derived from an EMBL/GenBank/DDBJ whole genome shotgun (WGS) entry which is preliminary data.</text>
</comment>
<sequence length="334" mass="37770">MSVSLGIIGCARVVSRSIIEPLRYCPGVQVNALASLRFDEAAERAKKWNVANLYRSYEDVLRSRELDAVYIPLANHLHKDWVVRAALENKHILVEKPVCLNVGEWKEIRRTCEKLGSTCWKRSWFATILGSRPFGSGYRIGDLATCSESGQQMSRPLPRTVEGEYRRDPTRGGGVLLDVGSYWIQFLQAVLADEPLRYEAESSFDGPNGSDWTSKAAITFTGGVRAEALFSFDMPYEALYWLTFEGAEVRISNFFRASLGAFKITLDIRYLESGVMEKVAFPSQNYYVNQLSFFRNVVLGRATNLPIGEIEQRVLWMEQCRLAMQTKGQSDRGC</sequence>
<dbReference type="InterPro" id="IPR050984">
    <property type="entry name" value="Gfo/Idh/MocA_domain"/>
</dbReference>
<evidence type="ECO:0000259" key="3">
    <source>
        <dbReference type="Pfam" id="PF01408"/>
    </source>
</evidence>
<protein>
    <submittedName>
        <fullName evidence="5">Gfo/Idh/MocA family oxidoreductase</fullName>
    </submittedName>
</protein>
<dbReference type="SUPFAM" id="SSF51735">
    <property type="entry name" value="NAD(P)-binding Rossmann-fold domains"/>
    <property type="match status" value="1"/>
</dbReference>
<dbReference type="GO" id="GO:0000166">
    <property type="term" value="F:nucleotide binding"/>
    <property type="evidence" value="ECO:0007669"/>
    <property type="project" value="InterPro"/>
</dbReference>
<dbReference type="InterPro" id="IPR036291">
    <property type="entry name" value="NAD(P)-bd_dom_sf"/>
</dbReference>
<gene>
    <name evidence="5" type="ORF">FE782_00800</name>
</gene>
<organism evidence="5 6">
    <name type="scientific">Paenibacillus antri</name>
    <dbReference type="NCBI Taxonomy" id="2582848"/>
    <lineage>
        <taxon>Bacteria</taxon>
        <taxon>Bacillati</taxon>
        <taxon>Bacillota</taxon>
        <taxon>Bacilli</taxon>
        <taxon>Bacillales</taxon>
        <taxon>Paenibacillaceae</taxon>
        <taxon>Paenibacillus</taxon>
    </lineage>
</organism>
<evidence type="ECO:0000313" key="6">
    <source>
        <dbReference type="Proteomes" id="UP000309676"/>
    </source>
</evidence>
<reference evidence="5 6" key="1">
    <citation type="submission" date="2019-05" db="EMBL/GenBank/DDBJ databases">
        <authorList>
            <person name="Narsing Rao M.P."/>
            <person name="Li W.J."/>
        </authorList>
    </citation>
    <scope>NUCLEOTIDE SEQUENCE [LARGE SCALE GENOMIC DNA]</scope>
    <source>
        <strain evidence="5 6">SYSU_K30003</strain>
    </source>
</reference>
<dbReference type="SUPFAM" id="SSF55347">
    <property type="entry name" value="Glyceraldehyde-3-phosphate dehydrogenase-like, C-terminal domain"/>
    <property type="match status" value="1"/>
</dbReference>
<dbReference type="Gene3D" id="3.40.50.720">
    <property type="entry name" value="NAD(P)-binding Rossmann-like Domain"/>
    <property type="match status" value="1"/>
</dbReference>
<dbReference type="Pfam" id="PF22725">
    <property type="entry name" value="GFO_IDH_MocA_C3"/>
    <property type="match status" value="1"/>
</dbReference>
<evidence type="ECO:0000256" key="1">
    <source>
        <dbReference type="ARBA" id="ARBA00010928"/>
    </source>
</evidence>
<evidence type="ECO:0000313" key="5">
    <source>
        <dbReference type="EMBL" id="TLS53925.1"/>
    </source>
</evidence>
<feature type="domain" description="Gfo/Idh/MocA-like oxidoreductase N-terminal" evidence="3">
    <location>
        <begin position="5"/>
        <end position="120"/>
    </location>
</feature>
<proteinExistence type="inferred from homology"/>
<dbReference type="AlphaFoldDB" id="A0A5R9GP12"/>
<evidence type="ECO:0000256" key="2">
    <source>
        <dbReference type="ARBA" id="ARBA00023002"/>
    </source>
</evidence>
<dbReference type="Gene3D" id="3.30.360.10">
    <property type="entry name" value="Dihydrodipicolinate Reductase, domain 2"/>
    <property type="match status" value="1"/>
</dbReference>
<dbReference type="PANTHER" id="PTHR22604:SF105">
    <property type="entry name" value="TRANS-1,2-DIHYDROBENZENE-1,2-DIOL DEHYDROGENASE"/>
    <property type="match status" value="1"/>
</dbReference>
<dbReference type="InterPro" id="IPR055170">
    <property type="entry name" value="GFO_IDH_MocA-like_dom"/>
</dbReference>
<dbReference type="Pfam" id="PF01408">
    <property type="entry name" value="GFO_IDH_MocA"/>
    <property type="match status" value="1"/>
</dbReference>
<dbReference type="PANTHER" id="PTHR22604">
    <property type="entry name" value="OXIDOREDUCTASES"/>
    <property type="match status" value="1"/>
</dbReference>
<comment type="similarity">
    <text evidence="1">Belongs to the Gfo/Idh/MocA family.</text>
</comment>
<evidence type="ECO:0000259" key="4">
    <source>
        <dbReference type="Pfam" id="PF22725"/>
    </source>
</evidence>
<dbReference type="GO" id="GO:0016491">
    <property type="term" value="F:oxidoreductase activity"/>
    <property type="evidence" value="ECO:0007669"/>
    <property type="project" value="UniProtKB-KW"/>
</dbReference>
<accession>A0A5R9GP12</accession>
<name>A0A5R9GP12_9BACL</name>
<keyword evidence="2" id="KW-0560">Oxidoreductase</keyword>
<feature type="domain" description="GFO/IDH/MocA-like oxidoreductase" evidence="4">
    <location>
        <begin position="158"/>
        <end position="246"/>
    </location>
</feature>
<dbReference type="InterPro" id="IPR000683">
    <property type="entry name" value="Gfo/Idh/MocA-like_OxRdtase_N"/>
</dbReference>
<keyword evidence="6" id="KW-1185">Reference proteome</keyword>